<proteinExistence type="predicted"/>
<sequence>MSKLFSKLIGVKSPGGPERVPVYCLSDYRCSSPYQGTYVEIGGKPVFKHCGC</sequence>
<accession>A0A1G9V9U8</accession>
<name>A0A1G9V9U8_9BACI</name>
<keyword evidence="2" id="KW-1185">Reference proteome</keyword>
<evidence type="ECO:0000313" key="1">
    <source>
        <dbReference type="EMBL" id="SDM68837.1"/>
    </source>
</evidence>
<organism evidence="1 2">
    <name type="scientific">Sediminibacillus halophilus</name>
    <dbReference type="NCBI Taxonomy" id="482461"/>
    <lineage>
        <taxon>Bacteria</taxon>
        <taxon>Bacillati</taxon>
        <taxon>Bacillota</taxon>
        <taxon>Bacilli</taxon>
        <taxon>Bacillales</taxon>
        <taxon>Bacillaceae</taxon>
        <taxon>Sediminibacillus</taxon>
    </lineage>
</organism>
<protein>
    <submittedName>
        <fullName evidence="1">Uncharacterized protein</fullName>
    </submittedName>
</protein>
<dbReference type="Proteomes" id="UP000182347">
    <property type="component" value="Unassembled WGS sequence"/>
</dbReference>
<evidence type="ECO:0000313" key="2">
    <source>
        <dbReference type="Proteomes" id="UP000182347"/>
    </source>
</evidence>
<dbReference type="STRING" id="482461.SAMN05216244_3192"/>
<dbReference type="EMBL" id="FNHF01000004">
    <property type="protein sequence ID" value="SDM68837.1"/>
    <property type="molecule type" value="Genomic_DNA"/>
</dbReference>
<gene>
    <name evidence="1" type="ORF">SAMN05216244_3192</name>
</gene>
<reference evidence="2" key="1">
    <citation type="submission" date="2016-10" db="EMBL/GenBank/DDBJ databases">
        <authorList>
            <person name="Varghese N."/>
            <person name="Submissions S."/>
        </authorList>
    </citation>
    <scope>NUCLEOTIDE SEQUENCE [LARGE SCALE GENOMIC DNA]</scope>
    <source>
        <strain evidence="2">CGMCC 1.6199</strain>
    </source>
</reference>
<dbReference type="AlphaFoldDB" id="A0A1G9V9U8"/>